<accession>A0ABV6HNS6</accession>
<dbReference type="RefSeq" id="WP_013667737.1">
    <property type="nucleotide sequence ID" value="NZ_JBHLWO010000002.1"/>
</dbReference>
<sequence length="199" mass="22657">MKTLVLSSLIAIASAGNALANQTTSGAHENFRSGPELVIPAKMIDDLKSQIEFHQRNIDILWNQYDLMVARIQGSKGNRMELQSDKAYFINVHEQNIGKGIAVEESKKAIEEIEKKFQKELAKREAYEAKEIARMQRSLKEALTLEQRKVARLRKKNADIANQEALSKLQELDRYFSQSIQRIADLQQNPYKISIAADK</sequence>
<reference evidence="3 4" key="1">
    <citation type="submission" date="2024-09" db="EMBL/GenBank/DDBJ databases">
        <authorList>
            <person name="Sun Q."/>
            <person name="Mori K."/>
        </authorList>
    </citation>
    <scope>NUCLEOTIDE SEQUENCE [LARGE SCALE GENOMIC DNA]</scope>
    <source>
        <strain evidence="3 4">CCM 7765</strain>
    </source>
</reference>
<protein>
    <submittedName>
        <fullName evidence="3">Uncharacterized protein</fullName>
    </submittedName>
</protein>
<organism evidence="3 4">
    <name type="scientific">Olivibacter oleidegradans</name>
    <dbReference type="NCBI Taxonomy" id="760123"/>
    <lineage>
        <taxon>Bacteria</taxon>
        <taxon>Pseudomonadati</taxon>
        <taxon>Bacteroidota</taxon>
        <taxon>Sphingobacteriia</taxon>
        <taxon>Sphingobacteriales</taxon>
        <taxon>Sphingobacteriaceae</taxon>
        <taxon>Olivibacter</taxon>
    </lineage>
</organism>
<keyword evidence="2" id="KW-0732">Signal</keyword>
<dbReference type="Proteomes" id="UP001589774">
    <property type="component" value="Unassembled WGS sequence"/>
</dbReference>
<feature type="coiled-coil region" evidence="1">
    <location>
        <begin position="103"/>
        <end position="163"/>
    </location>
</feature>
<evidence type="ECO:0000256" key="2">
    <source>
        <dbReference type="SAM" id="SignalP"/>
    </source>
</evidence>
<gene>
    <name evidence="3" type="ORF">ACFFI0_18710</name>
</gene>
<evidence type="ECO:0000256" key="1">
    <source>
        <dbReference type="SAM" id="Coils"/>
    </source>
</evidence>
<feature type="chain" id="PRO_5046633693" evidence="2">
    <location>
        <begin position="21"/>
        <end position="199"/>
    </location>
</feature>
<evidence type="ECO:0000313" key="3">
    <source>
        <dbReference type="EMBL" id="MFC0320366.1"/>
    </source>
</evidence>
<keyword evidence="4" id="KW-1185">Reference proteome</keyword>
<comment type="caution">
    <text evidence="3">The sequence shown here is derived from an EMBL/GenBank/DDBJ whole genome shotgun (WGS) entry which is preliminary data.</text>
</comment>
<keyword evidence="1" id="KW-0175">Coiled coil</keyword>
<evidence type="ECO:0000313" key="4">
    <source>
        <dbReference type="Proteomes" id="UP001589774"/>
    </source>
</evidence>
<feature type="signal peptide" evidence="2">
    <location>
        <begin position="1"/>
        <end position="20"/>
    </location>
</feature>
<name>A0ABV6HNS6_9SPHI</name>
<proteinExistence type="predicted"/>
<dbReference type="EMBL" id="JBHLWO010000002">
    <property type="protein sequence ID" value="MFC0320366.1"/>
    <property type="molecule type" value="Genomic_DNA"/>
</dbReference>